<dbReference type="InterPro" id="IPR005467">
    <property type="entry name" value="His_kinase_dom"/>
</dbReference>
<name>A0A2G8B8A6_9MYCO</name>
<gene>
    <name evidence="9" type="ORF">MHEC_37760</name>
</gene>
<evidence type="ECO:0000256" key="7">
    <source>
        <dbReference type="ARBA" id="ARBA00023012"/>
    </source>
</evidence>
<dbReference type="Gene3D" id="3.30.565.10">
    <property type="entry name" value="Histidine kinase-like ATPase, C-terminal domain"/>
    <property type="match status" value="1"/>
</dbReference>
<evidence type="ECO:0000256" key="3">
    <source>
        <dbReference type="ARBA" id="ARBA00022679"/>
    </source>
</evidence>
<dbReference type="EMBL" id="AP024237">
    <property type="protein sequence ID" value="BCO37343.1"/>
    <property type="molecule type" value="Genomic_DNA"/>
</dbReference>
<keyword evidence="8" id="KW-0472">Membrane</keyword>
<dbReference type="RefSeq" id="WP_048891891.1">
    <property type="nucleotide sequence ID" value="NZ_AP024237.1"/>
</dbReference>
<dbReference type="GO" id="GO:0005886">
    <property type="term" value="C:plasma membrane"/>
    <property type="evidence" value="ECO:0007669"/>
    <property type="project" value="UniProtKB-SubCell"/>
</dbReference>
<dbReference type="PROSITE" id="PS50109">
    <property type="entry name" value="HIS_KIN"/>
    <property type="match status" value="1"/>
</dbReference>
<evidence type="ECO:0000256" key="1">
    <source>
        <dbReference type="ARBA" id="ARBA00004651"/>
    </source>
</evidence>
<evidence type="ECO:0000313" key="10">
    <source>
        <dbReference type="Proteomes" id="UP000595446"/>
    </source>
</evidence>
<keyword evidence="3" id="KW-0808">Transferase</keyword>
<evidence type="ECO:0000256" key="6">
    <source>
        <dbReference type="ARBA" id="ARBA00022989"/>
    </source>
</evidence>
<dbReference type="InterPro" id="IPR036890">
    <property type="entry name" value="HATPase_C_sf"/>
</dbReference>
<keyword evidence="7" id="KW-0902">Two-component regulatory system</keyword>
<organism evidence="9 10">
    <name type="scientific">Mycobacterium heckeshornense</name>
    <dbReference type="NCBI Taxonomy" id="110505"/>
    <lineage>
        <taxon>Bacteria</taxon>
        <taxon>Bacillati</taxon>
        <taxon>Actinomycetota</taxon>
        <taxon>Actinomycetes</taxon>
        <taxon>Mycobacteriales</taxon>
        <taxon>Mycobacteriaceae</taxon>
        <taxon>Mycobacterium</taxon>
    </lineage>
</organism>
<comment type="subcellular location">
    <subcellularLocation>
        <location evidence="1">Cell membrane</location>
        <topology evidence="1">Multi-pass membrane protein</topology>
    </subcellularLocation>
</comment>
<dbReference type="PANTHER" id="PTHR24421:SF37">
    <property type="entry name" value="SENSOR HISTIDINE KINASE NARS"/>
    <property type="match status" value="1"/>
</dbReference>
<dbReference type="InterPro" id="IPR050482">
    <property type="entry name" value="Sensor_HK_TwoCompSys"/>
</dbReference>
<evidence type="ECO:0000256" key="4">
    <source>
        <dbReference type="ARBA" id="ARBA00022692"/>
    </source>
</evidence>
<protein>
    <submittedName>
        <fullName evidence="9">Histidine kinase</fullName>
    </submittedName>
</protein>
<evidence type="ECO:0000256" key="8">
    <source>
        <dbReference type="ARBA" id="ARBA00023136"/>
    </source>
</evidence>
<sequence length="393" mass="42593">MELRRVYNLYQWRVSRIASVLRIGVVALMVMAMLVGTPRAEWPQQTVLLALYSLAALSAFIFAFSPARQSRIGRLQPVAFTVIDVLALTSFQLLSTHGLMPLMVMTALPILAGLDVSSRRAVIVLVCSWLGFVVAGLQDPVMIREMGWPVTIFGLVLYGFLCCTALVVVRVEERHANTVAGLSALREELLADTMTAAERVQRRISESIHDGPLQDVLAARQELAELDAATPEDPHVNHALACLQSASERLREATFELHPAVLEQVGVGAAVEQLASFTARRSGVAITTDIDYPVQTTIDPIVFGVVRELLSNVVRHAHASRASVALGITNGKCHLDVADDGIGITSQALARRLAEGHIGLASHRARVEAAGGSFTFLDEPVGVHVRVELPLRN</sequence>
<keyword evidence="6" id="KW-1133">Transmembrane helix</keyword>
<proteinExistence type="predicted"/>
<dbReference type="InterPro" id="IPR003594">
    <property type="entry name" value="HATPase_dom"/>
</dbReference>
<keyword evidence="5 9" id="KW-0418">Kinase</keyword>
<dbReference type="GO" id="GO:0000160">
    <property type="term" value="P:phosphorelay signal transduction system"/>
    <property type="evidence" value="ECO:0007669"/>
    <property type="project" value="UniProtKB-KW"/>
</dbReference>
<keyword evidence="2" id="KW-1003">Cell membrane</keyword>
<keyword evidence="4" id="KW-0812">Transmembrane</keyword>
<dbReference type="Pfam" id="PF02518">
    <property type="entry name" value="HATPase_c"/>
    <property type="match status" value="1"/>
</dbReference>
<accession>A0A2G8B8A6</accession>
<dbReference type="CDD" id="cd16917">
    <property type="entry name" value="HATPase_UhpB-NarQ-NarX-like"/>
    <property type="match status" value="1"/>
</dbReference>
<dbReference type="OrthoDB" id="5243952at2"/>
<dbReference type="AlphaFoldDB" id="A0A2G8B8A6"/>
<evidence type="ECO:0000256" key="5">
    <source>
        <dbReference type="ARBA" id="ARBA00022777"/>
    </source>
</evidence>
<keyword evidence="10" id="KW-1185">Reference proteome</keyword>
<dbReference type="PANTHER" id="PTHR24421">
    <property type="entry name" value="NITRATE/NITRITE SENSOR PROTEIN NARX-RELATED"/>
    <property type="match status" value="1"/>
</dbReference>
<evidence type="ECO:0000313" key="9">
    <source>
        <dbReference type="EMBL" id="BCO37343.1"/>
    </source>
</evidence>
<dbReference type="Proteomes" id="UP000595446">
    <property type="component" value="Chromosome"/>
</dbReference>
<dbReference type="GO" id="GO:0016301">
    <property type="term" value="F:kinase activity"/>
    <property type="evidence" value="ECO:0007669"/>
    <property type="project" value="UniProtKB-KW"/>
</dbReference>
<dbReference type="STRING" id="110505.ACT16_13005"/>
<dbReference type="SMART" id="SM00387">
    <property type="entry name" value="HATPase_c"/>
    <property type="match status" value="1"/>
</dbReference>
<reference evidence="9 10" key="1">
    <citation type="submission" date="2020-12" db="EMBL/GenBank/DDBJ databases">
        <title>Complete genome sequence of Mycobacterium heckeshornense JCM 15655T, closely related to a pathogenic non-tuberculous mycobacterial species Mycobacterium xenopi.</title>
        <authorList>
            <person name="Yoshida M."/>
            <person name="Fukano H."/>
            <person name="Asakura T."/>
            <person name="Suzuki M."/>
            <person name="Hoshino Y."/>
        </authorList>
    </citation>
    <scope>NUCLEOTIDE SEQUENCE [LARGE SCALE GENOMIC DNA]</scope>
    <source>
        <strain evidence="9 10">JCM 15655</strain>
    </source>
</reference>
<evidence type="ECO:0000256" key="2">
    <source>
        <dbReference type="ARBA" id="ARBA00022475"/>
    </source>
</evidence>
<dbReference type="SUPFAM" id="SSF55874">
    <property type="entry name" value="ATPase domain of HSP90 chaperone/DNA topoisomerase II/histidine kinase"/>
    <property type="match status" value="1"/>
</dbReference>